<dbReference type="InterPro" id="IPR009012">
    <property type="entry name" value="GrpE_head"/>
</dbReference>
<dbReference type="Pfam" id="PF01025">
    <property type="entry name" value="GrpE"/>
    <property type="match status" value="1"/>
</dbReference>
<dbReference type="GO" id="GO:0042803">
    <property type="term" value="F:protein homodimerization activity"/>
    <property type="evidence" value="ECO:0007669"/>
    <property type="project" value="InterPro"/>
</dbReference>
<evidence type="ECO:0000256" key="6">
    <source>
        <dbReference type="ARBA" id="ARBA00023186"/>
    </source>
</evidence>
<name>A0A509EGB6_9HYPH</name>
<feature type="compositionally biased region" description="Basic and acidic residues" evidence="14">
    <location>
        <begin position="1"/>
        <end position="10"/>
    </location>
</feature>
<dbReference type="GO" id="GO:0051087">
    <property type="term" value="F:protein-folding chaperone binding"/>
    <property type="evidence" value="ECO:0007669"/>
    <property type="project" value="InterPro"/>
</dbReference>
<feature type="region of interest" description="Disordered" evidence="14">
    <location>
        <begin position="1"/>
        <end position="36"/>
    </location>
</feature>
<keyword evidence="4 10" id="KW-0963">Cytoplasm</keyword>
<evidence type="ECO:0000256" key="14">
    <source>
        <dbReference type="SAM" id="MobiDB-lite"/>
    </source>
</evidence>
<dbReference type="InterPro" id="IPR013805">
    <property type="entry name" value="GrpE_CC"/>
</dbReference>
<dbReference type="OrthoDB" id="9789811at2"/>
<dbReference type="Gene3D" id="2.30.22.10">
    <property type="entry name" value="Head domain of nucleotide exchange factor GrpE"/>
    <property type="match status" value="1"/>
</dbReference>
<evidence type="ECO:0000256" key="3">
    <source>
        <dbReference type="ARBA" id="ARBA00011738"/>
    </source>
</evidence>
<reference evidence="15 16" key="1">
    <citation type="submission" date="2019-06" db="EMBL/GenBank/DDBJ databases">
        <authorList>
            <person name="Rodrigo-Torres L."/>
            <person name="Arahal R. D."/>
            <person name="Lucena T."/>
        </authorList>
    </citation>
    <scope>NUCLEOTIDE SEQUENCE [LARGE SCALE GENOMIC DNA]</scope>
    <source>
        <strain evidence="15 16">SB0023/3</strain>
    </source>
</reference>
<feature type="coiled-coil region" evidence="13">
    <location>
        <begin position="45"/>
        <end position="76"/>
    </location>
</feature>
<organism evidence="15 16">
    <name type="scientific">Methylobacterium symbioticum</name>
    <dbReference type="NCBI Taxonomy" id="2584084"/>
    <lineage>
        <taxon>Bacteria</taxon>
        <taxon>Pseudomonadati</taxon>
        <taxon>Pseudomonadota</taxon>
        <taxon>Alphaproteobacteria</taxon>
        <taxon>Hyphomicrobiales</taxon>
        <taxon>Methylobacteriaceae</taxon>
        <taxon>Methylobacterium</taxon>
    </lineage>
</organism>
<dbReference type="AlphaFoldDB" id="A0A509EGB6"/>
<comment type="subcellular location">
    <subcellularLocation>
        <location evidence="1 10">Cytoplasm</location>
    </subcellularLocation>
</comment>
<evidence type="ECO:0000256" key="4">
    <source>
        <dbReference type="ARBA" id="ARBA00022490"/>
    </source>
</evidence>
<dbReference type="GO" id="GO:0006457">
    <property type="term" value="P:protein folding"/>
    <property type="evidence" value="ECO:0007669"/>
    <property type="project" value="InterPro"/>
</dbReference>
<evidence type="ECO:0000256" key="10">
    <source>
        <dbReference type="HAMAP-Rule" id="MF_01151"/>
    </source>
</evidence>
<feature type="region of interest" description="Disordered" evidence="14">
    <location>
        <begin position="183"/>
        <end position="202"/>
    </location>
</feature>
<dbReference type="PANTHER" id="PTHR21237:SF23">
    <property type="entry name" value="GRPE PROTEIN HOMOLOG, MITOCHONDRIAL"/>
    <property type="match status" value="1"/>
</dbReference>
<accession>A0A509EGB6</accession>
<dbReference type="GO" id="GO:0051082">
    <property type="term" value="F:unfolded protein binding"/>
    <property type="evidence" value="ECO:0007669"/>
    <property type="project" value="TreeGrafter"/>
</dbReference>
<dbReference type="PROSITE" id="PS01071">
    <property type="entry name" value="GRPE"/>
    <property type="match status" value="1"/>
</dbReference>
<evidence type="ECO:0000256" key="5">
    <source>
        <dbReference type="ARBA" id="ARBA00023016"/>
    </source>
</evidence>
<evidence type="ECO:0000313" key="16">
    <source>
        <dbReference type="Proteomes" id="UP000410984"/>
    </source>
</evidence>
<feature type="compositionally biased region" description="Basic and acidic residues" evidence="14">
    <location>
        <begin position="187"/>
        <end position="202"/>
    </location>
</feature>
<comment type="subunit">
    <text evidence="3 10">Homodimer.</text>
</comment>
<protein>
    <recommendedName>
        <fullName evidence="8 10">Protein GrpE</fullName>
    </recommendedName>
    <alternativeName>
        <fullName evidence="9 10">HSP-70 cofactor</fullName>
    </alternativeName>
</protein>
<dbReference type="PANTHER" id="PTHR21237">
    <property type="entry name" value="GRPE PROTEIN"/>
    <property type="match status" value="1"/>
</dbReference>
<keyword evidence="5 10" id="KW-0346">Stress response</keyword>
<dbReference type="EMBL" id="CABFPH010000063">
    <property type="protein sequence ID" value="VUD73221.1"/>
    <property type="molecule type" value="Genomic_DNA"/>
</dbReference>
<dbReference type="GO" id="GO:0000774">
    <property type="term" value="F:adenyl-nucleotide exchange factor activity"/>
    <property type="evidence" value="ECO:0007669"/>
    <property type="project" value="InterPro"/>
</dbReference>
<proteinExistence type="inferred from homology"/>
<dbReference type="FunFam" id="2.30.22.10:FF:000001">
    <property type="entry name" value="Protein GrpE"/>
    <property type="match status" value="1"/>
</dbReference>
<dbReference type="HAMAP" id="MF_01151">
    <property type="entry name" value="GrpE"/>
    <property type="match status" value="1"/>
</dbReference>
<dbReference type="GO" id="GO:0005737">
    <property type="term" value="C:cytoplasm"/>
    <property type="evidence" value="ECO:0007669"/>
    <property type="project" value="UniProtKB-SubCell"/>
</dbReference>
<dbReference type="RefSeq" id="WP_142584483.1">
    <property type="nucleotide sequence ID" value="NZ_CABFPH010000063.1"/>
</dbReference>
<keyword evidence="13" id="KW-0175">Coiled coil</keyword>
<comment type="function">
    <text evidence="7 10 11">Participates actively in the response to hyperosmotic and heat shock by preventing the aggregation of stress-denatured proteins, in association with DnaK and GrpE. It is the nucleotide exchange factor for DnaK and may function as a thermosensor. Unfolded proteins bind initially to DnaJ; upon interaction with the DnaJ-bound protein, DnaK hydrolyzes its bound ATP, resulting in the formation of a stable complex. GrpE releases ADP from DnaK; ATP binding to DnaK triggers the release of the substrate protein, thus completing the reaction cycle. Several rounds of ATP-dependent interactions between DnaJ, DnaK and GrpE are required for fully efficient folding.</text>
</comment>
<dbReference type="SUPFAM" id="SSF51064">
    <property type="entry name" value="Head domain of nucleotide exchange factor GrpE"/>
    <property type="match status" value="1"/>
</dbReference>
<dbReference type="Proteomes" id="UP000410984">
    <property type="component" value="Unassembled WGS sequence"/>
</dbReference>
<evidence type="ECO:0000256" key="7">
    <source>
        <dbReference type="ARBA" id="ARBA00053401"/>
    </source>
</evidence>
<dbReference type="SUPFAM" id="SSF58014">
    <property type="entry name" value="Coiled-coil domain of nucleotide exchange factor GrpE"/>
    <property type="match status" value="1"/>
</dbReference>
<evidence type="ECO:0000256" key="8">
    <source>
        <dbReference type="ARBA" id="ARBA00072274"/>
    </source>
</evidence>
<dbReference type="CDD" id="cd00446">
    <property type="entry name" value="GrpE"/>
    <property type="match status" value="1"/>
</dbReference>
<gene>
    <name evidence="15" type="primary">grpE_2</name>
    <name evidence="10" type="synonym">grpE</name>
    <name evidence="15" type="ORF">MET9862_03836</name>
</gene>
<evidence type="ECO:0000256" key="13">
    <source>
        <dbReference type="SAM" id="Coils"/>
    </source>
</evidence>
<evidence type="ECO:0000313" key="15">
    <source>
        <dbReference type="EMBL" id="VUD73221.1"/>
    </source>
</evidence>
<evidence type="ECO:0000256" key="2">
    <source>
        <dbReference type="ARBA" id="ARBA00009054"/>
    </source>
</evidence>
<evidence type="ECO:0000256" key="9">
    <source>
        <dbReference type="ARBA" id="ARBA00076414"/>
    </source>
</evidence>
<evidence type="ECO:0000256" key="11">
    <source>
        <dbReference type="RuleBase" id="RU000639"/>
    </source>
</evidence>
<comment type="similarity">
    <text evidence="2 10 12">Belongs to the GrpE family.</text>
</comment>
<keyword evidence="16" id="KW-1185">Reference proteome</keyword>
<keyword evidence="6 10" id="KW-0143">Chaperone</keyword>
<evidence type="ECO:0000256" key="12">
    <source>
        <dbReference type="RuleBase" id="RU004478"/>
    </source>
</evidence>
<evidence type="ECO:0000256" key="1">
    <source>
        <dbReference type="ARBA" id="ARBA00004496"/>
    </source>
</evidence>
<dbReference type="InterPro" id="IPR000740">
    <property type="entry name" value="GrpE"/>
</dbReference>
<dbReference type="Gene3D" id="3.90.20.20">
    <property type="match status" value="1"/>
</dbReference>
<dbReference type="PRINTS" id="PR00773">
    <property type="entry name" value="GRPEPROTEIN"/>
</dbReference>
<sequence length="202" mass="21698">MAEKPLDHESCPPASAGHSPPSDAWETSAPPQSGTDATAALQAENAALQDRALRALAEAENTRRRAERSLQDERQFAVTGLARELLPVLDNLRRAIVASEQAPSQGASLIDGVRATERLLMGVLQRVGVQRVDALGAPFDPSRHEAMMEVDDPSTAPGAVAAIMEDGYLIHDRLLRPARVAVTRRGPSRDGDRAHEPSAQHQ</sequence>